<comment type="caution">
    <text evidence="2">The sequence shown here is derived from an EMBL/GenBank/DDBJ whole genome shotgun (WGS) entry which is preliminary data.</text>
</comment>
<dbReference type="Pfam" id="PF13738">
    <property type="entry name" value="Pyr_redox_3"/>
    <property type="match status" value="1"/>
</dbReference>
<evidence type="ECO:0000313" key="2">
    <source>
        <dbReference type="EMBL" id="MBD3941179.1"/>
    </source>
</evidence>
<dbReference type="InterPro" id="IPR050982">
    <property type="entry name" value="Auxin_biosynth/cation_transpt"/>
</dbReference>
<keyword evidence="1" id="KW-0560">Oxidoreductase</keyword>
<accession>A0ABR8NKH4</accession>
<reference evidence="2 3" key="1">
    <citation type="submission" date="2020-09" db="EMBL/GenBank/DDBJ databases">
        <title>Isolation and identification of active actinomycetes.</title>
        <authorList>
            <person name="Li X."/>
        </authorList>
    </citation>
    <scope>NUCLEOTIDE SEQUENCE [LARGE SCALE GENOMIC DNA]</scope>
    <source>
        <strain evidence="2 3">NEAU-LLC</strain>
    </source>
</reference>
<proteinExistence type="predicted"/>
<organism evidence="2 3">
    <name type="scientific">Microbacterium helvum</name>
    <dbReference type="NCBI Taxonomy" id="2773713"/>
    <lineage>
        <taxon>Bacteria</taxon>
        <taxon>Bacillati</taxon>
        <taxon>Actinomycetota</taxon>
        <taxon>Actinomycetes</taxon>
        <taxon>Micrococcales</taxon>
        <taxon>Microbacteriaceae</taxon>
        <taxon>Microbacterium</taxon>
    </lineage>
</organism>
<dbReference type="PRINTS" id="PR00368">
    <property type="entry name" value="FADPNR"/>
</dbReference>
<dbReference type="InterPro" id="IPR036188">
    <property type="entry name" value="FAD/NAD-bd_sf"/>
</dbReference>
<evidence type="ECO:0000313" key="3">
    <source>
        <dbReference type="Proteomes" id="UP000598426"/>
    </source>
</evidence>
<dbReference type="PANTHER" id="PTHR43539:SF78">
    <property type="entry name" value="FLAVIN-CONTAINING MONOOXYGENASE"/>
    <property type="match status" value="1"/>
</dbReference>
<dbReference type="SUPFAM" id="SSF51905">
    <property type="entry name" value="FAD/NAD(P)-binding domain"/>
    <property type="match status" value="2"/>
</dbReference>
<dbReference type="Gene3D" id="3.50.50.60">
    <property type="entry name" value="FAD/NAD(P)-binding domain"/>
    <property type="match status" value="1"/>
</dbReference>
<dbReference type="Proteomes" id="UP000598426">
    <property type="component" value="Unassembled WGS sequence"/>
</dbReference>
<keyword evidence="3" id="KW-1185">Reference proteome</keyword>
<dbReference type="EMBL" id="JACXZS010000003">
    <property type="protein sequence ID" value="MBD3941179.1"/>
    <property type="molecule type" value="Genomic_DNA"/>
</dbReference>
<sequence length="372" mass="39901">MDTTNRDTVVIGAGAAGLHTARLLAARGIDHEIVDGSERVGDTWRERYRSLRLFTPRRWAELPGMRLDIGWFAYPTGVQLADYLERCATAIGSPLRLSTRVRRLSRDGDGRFRLALSSGDELVADHVVIAVGAHHVPIVPPFARDLDPAIRTVHSLDYRGPEDLAPGSVLVVGAGNSGTDLALEAAGAGHATTIAGRHPGQVPGRVDTVIGNLIAGVAIRRLRGLTLDTERGRRFAAEHRGHGVNLVRNHLSDLDRAGIRRVGRVTGVAGGRPVLDGVEASDATTVVWCTGSRPDLAFIDIADAFDAEAWPDHERGLATRVPGLAFVGLPFQYSVASPTLMGMGRDAEYVVDRIHDRAGSRAVHGRYGVTTT</sequence>
<dbReference type="RefSeq" id="WP_191170818.1">
    <property type="nucleotide sequence ID" value="NZ_JACXZS010000003.1"/>
</dbReference>
<gene>
    <name evidence="2" type="ORF">IF188_05635</name>
</gene>
<name>A0ABR8NKH4_9MICO</name>
<dbReference type="PANTHER" id="PTHR43539">
    <property type="entry name" value="FLAVIN-BINDING MONOOXYGENASE-LIKE PROTEIN (AFU_ORTHOLOGUE AFUA_4G09220)"/>
    <property type="match status" value="1"/>
</dbReference>
<evidence type="ECO:0000256" key="1">
    <source>
        <dbReference type="ARBA" id="ARBA00023002"/>
    </source>
</evidence>
<dbReference type="PRINTS" id="PR00411">
    <property type="entry name" value="PNDRDTASEI"/>
</dbReference>
<protein>
    <submittedName>
        <fullName evidence="2">NAD(P)-binding domain-containing protein</fullName>
    </submittedName>
</protein>